<comment type="caution">
    <text evidence="8">The sequence shown here is derived from an EMBL/GenBank/DDBJ whole genome shotgun (WGS) entry which is preliminary data.</text>
</comment>
<feature type="compositionally biased region" description="Pro residues" evidence="6">
    <location>
        <begin position="458"/>
        <end position="468"/>
    </location>
</feature>
<feature type="compositionally biased region" description="Basic and acidic residues" evidence="6">
    <location>
        <begin position="575"/>
        <end position="584"/>
    </location>
</feature>
<dbReference type="FunFam" id="2.30.29.90:FF:000003">
    <property type="entry name" value="Exocyst complex component Sec3"/>
    <property type="match status" value="1"/>
</dbReference>
<evidence type="ECO:0000313" key="9">
    <source>
        <dbReference type="Proteomes" id="UP000660729"/>
    </source>
</evidence>
<evidence type="ECO:0000313" key="8">
    <source>
        <dbReference type="EMBL" id="KAF7191322.1"/>
    </source>
</evidence>
<evidence type="ECO:0000256" key="5">
    <source>
        <dbReference type="SAM" id="Coils"/>
    </source>
</evidence>
<protein>
    <submittedName>
        <fullName evidence="8">Exocyst complex component SEC3</fullName>
    </submittedName>
</protein>
<feature type="compositionally biased region" description="Polar residues" evidence="6">
    <location>
        <begin position="26"/>
        <end position="35"/>
    </location>
</feature>
<dbReference type="GO" id="GO:0005546">
    <property type="term" value="F:phosphatidylinositol-4,5-bisphosphate binding"/>
    <property type="evidence" value="ECO:0007669"/>
    <property type="project" value="TreeGrafter"/>
</dbReference>
<dbReference type="CDD" id="cd13315">
    <property type="entry name" value="PH_Sec3"/>
    <property type="match status" value="1"/>
</dbReference>
<dbReference type="SMART" id="SM01313">
    <property type="entry name" value="Sec3-PIP2_bind"/>
    <property type="match status" value="1"/>
</dbReference>
<keyword evidence="4 5" id="KW-0175">Coiled coil</keyword>
<dbReference type="Pfam" id="PF15277">
    <property type="entry name" value="Sec3-PIP2_bind"/>
    <property type="match status" value="1"/>
</dbReference>
<feature type="coiled-coil region" evidence="5">
    <location>
        <begin position="868"/>
        <end position="916"/>
    </location>
</feature>
<dbReference type="InterPro" id="IPR028258">
    <property type="entry name" value="Sec3-PIP2_bind"/>
</dbReference>
<feature type="compositionally biased region" description="Polar residues" evidence="6">
    <location>
        <begin position="471"/>
        <end position="481"/>
    </location>
</feature>
<feature type="compositionally biased region" description="Low complexity" evidence="6">
    <location>
        <begin position="306"/>
        <end position="325"/>
    </location>
</feature>
<dbReference type="InterPro" id="IPR019160">
    <property type="entry name" value="Sec3_CC"/>
</dbReference>
<dbReference type="PANTHER" id="PTHR16092:SF14">
    <property type="entry name" value="EXOCYST COMPLEX COMPONENT 1 ISOFORM X1"/>
    <property type="match status" value="1"/>
</dbReference>
<feature type="region of interest" description="Disordered" evidence="6">
    <location>
        <begin position="107"/>
        <end position="128"/>
    </location>
</feature>
<evidence type="ECO:0000256" key="1">
    <source>
        <dbReference type="ARBA" id="ARBA00006518"/>
    </source>
</evidence>
<sequence>MSRPPNGNMNGYPRPGQAQAQVPGGSMNSTSQLATPQLHGHGHGHGHQTSSIHSQSQPPPSPGAPSSNMSRAERFEDEKRRIIESCFSKLDQNGQLAESYITHIRIQEDAQYPSSPPPPESPTENRKPRLIIIAVRSTGRVRMHKARENNNGSFSIGKTWNMEEMSCIESFANPPSPPQSEKEANHRAWAGSTGFVVTISKPYYWQAGTSKEKDFFIASAVKIYRKYTKGQVPELKGFDEREKNQILGGFPATTSPPVSQQIGPTGGRIPSGTQPPEPPQPPFAQRDQSRDGSRYRQSPGPPPSVSDQRPGSGPSSRRPSDSPARFAPPPALREPRPFASTEQMRVPSRDGRPDFRPGTSPAPSGLRSPSAVHRDGRPIGQPPPSPRRVDSPSLAPTSSNDTAPLPLRSQSPGRGFQTSGDGTYDQRKPSDTPPVNGPDLFQSARQRYMNHQTDPEQTPRPPSQPQLPPIETSSYKHQAQNGAPKPPTEPVTATSESSAGLDLGDAATINALTSYWGPEPQAAAAPPQPPAEPQGLATPERMRRRGQVEPCDSDLDLRPAPLKAATPEAAPPRTDSPKIDEPPEVKPLQVSNKSETERSMPGAFTPALLQPSPASSLPGTPDEERQEEEQFRPGLGPMFKKRAIADRFKKAANAANAFKPRPGGAAEKILKAKAERDGEPDGITGVVPRPQPRKQDEPPMTPVDATPTDSLAVSTPERPKLESPKPEPPVVEISSPQSPEQARTIPPPEEVRRSVELFDGPSQLRPTPDQPTDEDERLEQRQVRQPQVKIKRRSAQQEKYLAALGIDRTLLEDKGLEFEMMLSDFGWNDNILQPKQLAALEADLRREQGRVEAGSWLSHTDAAREERVAQVEGLLDKAIAECDELEGLLTLYHVELSSLNEDIAFIEAQSQGLQVQSANQKLLQSELQSLVDTMSLDRRVMEPLRYGNLSDAGGLEEVENSLVRLYQALLTMDPAMRSRGQNRPKSSSGIGDNDTSAMVALREKKLVYDREMHDFCQRLLQFLDSRFMTSMNSIKGRVLRQGGGAGLAKLQPEAFSEVRNSLWMYSPLLLFAKELNTPAWTTLMRMYQTRANPLYKDAFKENVQNWKRAARASTGDETEVLFTAQEKEDPAAGGLTSTARKLTVKRSMTLAKTLRGTTSDKHSALEHRQPGAMMRSQAFAEALNEMAPLVSREQNFVVDLFHANSMETTDFIDAVQSAPPSARRGTNLLDRKPVEPDREMAQHVTGTVNKIFDFFLPEMKAMQDWAMSEDPIQGVGIMASLCRHYFYLQESSQDYLLQLIDQLQDSLKVRFSKFVEEQIRAIEDTKVKIKKRKGVIQFMKIFPHFAAAVENVFAAVAGNDYDGPAACVMDIRITLDSAYEKLNRAMFDSLKVIAKESPTAPGGNVAAQKQISGADDPEDKEMLNYHILLIENMNHYIEEVDDGGRDGVLAEWKGRALMERAEALEAYVGRVIRRPLGKLLDFLESAESILSSNPGNPASLSSRPTYSRKALRTVMAQYDSKEVRRGIDTLRKRIEKHFGDADEEQISRGLVNFVCKECERNYERVLERTEALVKDVYPPGQEGEKDVIIDFSKSEIQAGFRR</sequence>
<dbReference type="PANTHER" id="PTHR16092">
    <property type="entry name" value="SEC3/SYNTAXIN-RELATED"/>
    <property type="match status" value="1"/>
</dbReference>
<feature type="region of interest" description="Disordered" evidence="6">
    <location>
        <begin position="247"/>
        <end position="639"/>
    </location>
</feature>
<proteinExistence type="inferred from homology"/>
<dbReference type="GO" id="GO:0006893">
    <property type="term" value="P:Golgi to plasma membrane transport"/>
    <property type="evidence" value="ECO:0007669"/>
    <property type="project" value="TreeGrafter"/>
</dbReference>
<keyword evidence="3" id="KW-0268">Exocytosis</keyword>
<dbReference type="GO" id="GO:0005886">
    <property type="term" value="C:plasma membrane"/>
    <property type="evidence" value="ECO:0007669"/>
    <property type="project" value="TreeGrafter"/>
</dbReference>
<feature type="compositionally biased region" description="Low complexity" evidence="6">
    <location>
        <begin position="47"/>
        <end position="56"/>
    </location>
</feature>
<dbReference type="Pfam" id="PF09763">
    <property type="entry name" value="Sec3_CC"/>
    <property type="match status" value="1"/>
</dbReference>
<dbReference type="Pfam" id="PF20654">
    <property type="entry name" value="Sec3_C-term"/>
    <property type="match status" value="1"/>
</dbReference>
<comment type="similarity">
    <text evidence="1">Belongs to the SEC3 family.</text>
</comment>
<dbReference type="OrthoDB" id="27109at2759"/>
<reference evidence="8" key="1">
    <citation type="submission" date="2020-04" db="EMBL/GenBank/DDBJ databases">
        <title>Draft genome resource of the tomato pathogen Pseudocercospora fuligena.</title>
        <authorList>
            <person name="Zaccaron A."/>
        </authorList>
    </citation>
    <scope>NUCLEOTIDE SEQUENCE</scope>
    <source>
        <strain evidence="8">PF001</strain>
    </source>
</reference>
<evidence type="ECO:0000259" key="7">
    <source>
        <dbReference type="SMART" id="SM01313"/>
    </source>
</evidence>
<evidence type="ECO:0000256" key="3">
    <source>
        <dbReference type="ARBA" id="ARBA00022483"/>
    </source>
</evidence>
<feature type="domain" description="Exocyst complex component Sec3 PIP2-binding N-terminal" evidence="7">
    <location>
        <begin position="124"/>
        <end position="227"/>
    </location>
</feature>
<name>A0A8H6VI29_9PEZI</name>
<keyword evidence="2" id="KW-0813">Transport</keyword>
<feature type="compositionally biased region" description="Polar residues" evidence="6">
    <location>
        <begin position="394"/>
        <end position="421"/>
    </location>
</feature>
<dbReference type="GO" id="GO:0006887">
    <property type="term" value="P:exocytosis"/>
    <property type="evidence" value="ECO:0007669"/>
    <property type="project" value="UniProtKB-KW"/>
</dbReference>
<evidence type="ECO:0000256" key="6">
    <source>
        <dbReference type="SAM" id="MobiDB-lite"/>
    </source>
</evidence>
<dbReference type="GO" id="GO:0000145">
    <property type="term" value="C:exocyst"/>
    <property type="evidence" value="ECO:0007669"/>
    <property type="project" value="InterPro"/>
</dbReference>
<evidence type="ECO:0000256" key="2">
    <source>
        <dbReference type="ARBA" id="ARBA00022448"/>
    </source>
</evidence>
<feature type="region of interest" description="Disordered" evidence="6">
    <location>
        <begin position="653"/>
        <end position="789"/>
    </location>
</feature>
<feature type="region of interest" description="Disordered" evidence="6">
    <location>
        <begin position="1"/>
        <end position="77"/>
    </location>
</feature>
<dbReference type="Gene3D" id="2.30.29.90">
    <property type="match status" value="1"/>
</dbReference>
<keyword evidence="9" id="KW-1185">Reference proteome</keyword>
<accession>A0A8H6VI29</accession>
<feature type="compositionally biased region" description="Polar residues" evidence="6">
    <location>
        <begin position="252"/>
        <end position="263"/>
    </location>
</feature>
<dbReference type="InterPro" id="IPR048628">
    <property type="entry name" value="Sec3_C"/>
</dbReference>
<dbReference type="EMBL" id="JABCIY010000158">
    <property type="protein sequence ID" value="KAF7191322.1"/>
    <property type="molecule type" value="Genomic_DNA"/>
</dbReference>
<gene>
    <name evidence="8" type="ORF">HII31_07345</name>
</gene>
<feature type="compositionally biased region" description="Basic and acidic residues" evidence="6">
    <location>
        <begin position="668"/>
        <end position="679"/>
    </location>
</feature>
<organism evidence="8 9">
    <name type="scientific">Pseudocercospora fuligena</name>
    <dbReference type="NCBI Taxonomy" id="685502"/>
    <lineage>
        <taxon>Eukaryota</taxon>
        <taxon>Fungi</taxon>
        <taxon>Dikarya</taxon>
        <taxon>Ascomycota</taxon>
        <taxon>Pezizomycotina</taxon>
        <taxon>Dothideomycetes</taxon>
        <taxon>Dothideomycetidae</taxon>
        <taxon>Mycosphaerellales</taxon>
        <taxon>Mycosphaerellaceae</taxon>
        <taxon>Pseudocercospora</taxon>
    </lineage>
</organism>
<dbReference type="Proteomes" id="UP000660729">
    <property type="component" value="Unassembled WGS sequence"/>
</dbReference>
<feature type="compositionally biased region" description="Pro residues" evidence="6">
    <location>
        <begin position="273"/>
        <end position="282"/>
    </location>
</feature>
<evidence type="ECO:0000256" key="4">
    <source>
        <dbReference type="ARBA" id="ARBA00023054"/>
    </source>
</evidence>
<feature type="compositionally biased region" description="Polar residues" evidence="6">
    <location>
        <begin position="443"/>
        <end position="456"/>
    </location>
</feature>